<dbReference type="InterPro" id="IPR023828">
    <property type="entry name" value="Peptidase_S8_Ser-AS"/>
</dbReference>
<evidence type="ECO:0000259" key="8">
    <source>
        <dbReference type="Pfam" id="PF00082"/>
    </source>
</evidence>
<evidence type="ECO:0000256" key="2">
    <source>
        <dbReference type="ARBA" id="ARBA00022670"/>
    </source>
</evidence>
<evidence type="ECO:0000313" key="9">
    <source>
        <dbReference type="EMBL" id="KAB8748983.1"/>
    </source>
</evidence>
<feature type="compositionally biased region" description="Low complexity" evidence="7">
    <location>
        <begin position="106"/>
        <end position="119"/>
    </location>
</feature>
<dbReference type="Gene3D" id="3.40.50.200">
    <property type="entry name" value="Peptidase S8/S53 domain"/>
    <property type="match status" value="1"/>
</dbReference>
<feature type="active site" description="Charge relay system" evidence="5 6">
    <location>
        <position position="273"/>
    </location>
</feature>
<dbReference type="EMBL" id="VIBQ01000098">
    <property type="protein sequence ID" value="KAB8748983.1"/>
    <property type="molecule type" value="Genomic_DNA"/>
</dbReference>
<sequence>MPESPVGATPIFGHERTPDSTSNASNTSYILVETRGPLTAQEQEDLMTLGVEFLELLGRGVYLCRYVPENLGVIRERPYVKHVDIYSPHFKIHARTQQSQPAFDISGSSASAAPDAQPPQEKSNIVVILHQKLGKSASEVAEELISQGLLDSADTQVTDTQISALVEPAKLAAIAENDSVRSIEPEKEMQWRDDRARSILNAVTYKSDNVNPAIRFTGKGQIIAITDSGFDKGTVGEGLHEAFSKERILAFYRGDTEISLEYNAESMKDTSGHGTHCIGCAAGGPIQLQVDGPIISGTAPEADLIIGIKDNGLGHSDRYLQSPYQKGARIFSMSWGPTYTAPPQTEYDANATAIDTFINANKEALVCWAAGNDGTVGDKPQIISQAAAKNVLTVGNSNSERPTMNTTTKTIIDTDPTENPYVVDATSSRGLTAEFRIKPDVVAPGMRILAARSGAWEESKSAARDAYKDDSGKLFAMSGTSQATPLAAGCVALLRQALTDVPGSNVPSAALLRALIVNGAVQLTPGTKQQYNRTEGFGRLNLVASLAHINAPEGFAGYEDIEISHGDTYRIKAGKETRYGNVEAPCKGEPQKPPPDAAEVNNVQRLDWYDVPAKEAEIRVRFTEDAQKEGKWPCAVVKHAKAPDLHPVLERVSMQKKMIAPREQGMKPW</sequence>
<dbReference type="SUPFAM" id="SSF52743">
    <property type="entry name" value="Subtilisin-like"/>
    <property type="match status" value="1"/>
</dbReference>
<feature type="region of interest" description="Disordered" evidence="7">
    <location>
        <begin position="395"/>
        <end position="415"/>
    </location>
</feature>
<evidence type="ECO:0000256" key="3">
    <source>
        <dbReference type="ARBA" id="ARBA00022801"/>
    </source>
</evidence>
<dbReference type="CDD" id="cd04842">
    <property type="entry name" value="Peptidases_S8_Kp43_protease"/>
    <property type="match status" value="1"/>
</dbReference>
<dbReference type="InterPro" id="IPR034058">
    <property type="entry name" value="TagA/B/C/D_pept_dom"/>
</dbReference>
<dbReference type="PANTHER" id="PTHR43399:SF4">
    <property type="entry name" value="CELL WALL-ASSOCIATED PROTEASE"/>
    <property type="match status" value="1"/>
</dbReference>
<reference evidence="9 10" key="1">
    <citation type="submission" date="2019-06" db="EMBL/GenBank/DDBJ databases">
        <title>A chromosomal-level reference genome of Carpinus fangiana (Coryloideae, Betulaceae).</title>
        <authorList>
            <person name="Yang X."/>
            <person name="Wang Z."/>
            <person name="Zhang L."/>
            <person name="Hao G."/>
            <person name="Liu J."/>
            <person name="Yang Y."/>
        </authorList>
    </citation>
    <scope>NUCLEOTIDE SEQUENCE [LARGE SCALE GENOMIC DNA]</scope>
    <source>
        <strain evidence="9">Cfa_2016G</strain>
        <tissue evidence="9">Leaf</tissue>
    </source>
</reference>
<dbReference type="AlphaFoldDB" id="A0A5N6L492"/>
<evidence type="ECO:0000313" key="10">
    <source>
        <dbReference type="Proteomes" id="UP000327013"/>
    </source>
</evidence>
<keyword evidence="4 6" id="KW-0720">Serine protease</keyword>
<feature type="domain" description="Peptidase S8/S53" evidence="8">
    <location>
        <begin position="218"/>
        <end position="538"/>
    </location>
</feature>
<keyword evidence="2 6" id="KW-0645">Protease</keyword>
<dbReference type="PRINTS" id="PR00723">
    <property type="entry name" value="SUBTILISIN"/>
</dbReference>
<dbReference type="GO" id="GO:0006508">
    <property type="term" value="P:proteolysis"/>
    <property type="evidence" value="ECO:0007669"/>
    <property type="project" value="UniProtKB-KW"/>
</dbReference>
<feature type="active site" description="Charge relay system" evidence="5 6">
    <location>
        <position position="227"/>
    </location>
</feature>
<dbReference type="PROSITE" id="PS00138">
    <property type="entry name" value="SUBTILASE_SER"/>
    <property type="match status" value="1"/>
</dbReference>
<accession>A0A5N6L492</accession>
<dbReference type="GO" id="GO:0004252">
    <property type="term" value="F:serine-type endopeptidase activity"/>
    <property type="evidence" value="ECO:0007669"/>
    <property type="project" value="UniProtKB-UniRule"/>
</dbReference>
<dbReference type="InterPro" id="IPR036852">
    <property type="entry name" value="Peptidase_S8/S53_dom_sf"/>
</dbReference>
<evidence type="ECO:0000256" key="5">
    <source>
        <dbReference type="PIRSR" id="PIRSR615500-1"/>
    </source>
</evidence>
<comment type="caution">
    <text evidence="9">The sequence shown here is derived from an EMBL/GenBank/DDBJ whole genome shotgun (WGS) entry which is preliminary data.</text>
</comment>
<dbReference type="InterPro" id="IPR051048">
    <property type="entry name" value="Peptidase_S8/S53_subtilisin"/>
</dbReference>
<proteinExistence type="inferred from homology"/>
<dbReference type="OrthoDB" id="509353at2759"/>
<dbReference type="PROSITE" id="PS51892">
    <property type="entry name" value="SUBTILASE"/>
    <property type="match status" value="1"/>
</dbReference>
<evidence type="ECO:0000256" key="6">
    <source>
        <dbReference type="PROSITE-ProRule" id="PRU01240"/>
    </source>
</evidence>
<feature type="compositionally biased region" description="Low complexity" evidence="7">
    <location>
        <begin position="402"/>
        <end position="414"/>
    </location>
</feature>
<dbReference type="PANTHER" id="PTHR43399">
    <property type="entry name" value="SUBTILISIN-RELATED"/>
    <property type="match status" value="1"/>
</dbReference>
<organism evidence="9 10">
    <name type="scientific">Carpinus fangiana</name>
    <dbReference type="NCBI Taxonomy" id="176857"/>
    <lineage>
        <taxon>Eukaryota</taxon>
        <taxon>Viridiplantae</taxon>
        <taxon>Streptophyta</taxon>
        <taxon>Embryophyta</taxon>
        <taxon>Tracheophyta</taxon>
        <taxon>Spermatophyta</taxon>
        <taxon>Magnoliopsida</taxon>
        <taxon>eudicotyledons</taxon>
        <taxon>Gunneridae</taxon>
        <taxon>Pentapetalae</taxon>
        <taxon>rosids</taxon>
        <taxon>fabids</taxon>
        <taxon>Fagales</taxon>
        <taxon>Betulaceae</taxon>
        <taxon>Carpinus</taxon>
    </lineage>
</organism>
<gene>
    <name evidence="9" type="ORF">FH972_026534</name>
</gene>
<protein>
    <recommendedName>
        <fullName evidence="8">Peptidase S8/S53 domain-containing protein</fullName>
    </recommendedName>
</protein>
<dbReference type="InterPro" id="IPR000209">
    <property type="entry name" value="Peptidase_S8/S53_dom"/>
</dbReference>
<evidence type="ECO:0000256" key="1">
    <source>
        <dbReference type="ARBA" id="ARBA00011073"/>
    </source>
</evidence>
<name>A0A5N6L492_9ROSI</name>
<feature type="active site" description="Charge relay system" evidence="5 6">
    <location>
        <position position="481"/>
    </location>
</feature>
<evidence type="ECO:0000256" key="7">
    <source>
        <dbReference type="SAM" id="MobiDB-lite"/>
    </source>
</evidence>
<keyword evidence="10" id="KW-1185">Reference proteome</keyword>
<dbReference type="InterPro" id="IPR015500">
    <property type="entry name" value="Peptidase_S8_subtilisin-rel"/>
</dbReference>
<evidence type="ECO:0000256" key="4">
    <source>
        <dbReference type="ARBA" id="ARBA00022825"/>
    </source>
</evidence>
<feature type="region of interest" description="Disordered" evidence="7">
    <location>
        <begin position="97"/>
        <end position="121"/>
    </location>
</feature>
<dbReference type="Proteomes" id="UP000327013">
    <property type="component" value="Unassembled WGS sequence"/>
</dbReference>
<dbReference type="Pfam" id="PF00082">
    <property type="entry name" value="Peptidase_S8"/>
    <property type="match status" value="1"/>
</dbReference>
<keyword evidence="3 6" id="KW-0378">Hydrolase</keyword>
<comment type="similarity">
    <text evidence="1 6">Belongs to the peptidase S8 family.</text>
</comment>
<feature type="region of interest" description="Disordered" evidence="7">
    <location>
        <begin position="1"/>
        <end position="25"/>
    </location>
</feature>